<keyword evidence="4" id="KW-0496">Mitochondrion</keyword>
<dbReference type="AlphaFoldDB" id="A0A3P3Y3L5"/>
<dbReference type="InterPro" id="IPR002562">
    <property type="entry name" value="3'-5'_exonuclease_dom"/>
</dbReference>
<dbReference type="SUPFAM" id="SSF53098">
    <property type="entry name" value="Ribonuclease H-like"/>
    <property type="match status" value="1"/>
</dbReference>
<keyword evidence="2" id="KW-0812">Transmembrane</keyword>
<dbReference type="PANTHER" id="PTHR47765:SF2">
    <property type="entry name" value="EXONUCLEASE MUT-7 HOMOLOG"/>
    <property type="match status" value="1"/>
</dbReference>
<accession>A0A3P3Y3L5</accession>
<feature type="region of interest" description="Disordered" evidence="1">
    <location>
        <begin position="586"/>
        <end position="621"/>
    </location>
</feature>
<dbReference type="SMART" id="SM00474">
    <property type="entry name" value="35EXOc"/>
    <property type="match status" value="1"/>
</dbReference>
<proteinExistence type="predicted"/>
<evidence type="ECO:0000259" key="3">
    <source>
        <dbReference type="SMART" id="SM00474"/>
    </source>
</evidence>
<name>A0A3P3Y3L5_PLABS</name>
<protein>
    <recommendedName>
        <fullName evidence="3">3'-5' exonuclease domain-containing protein</fullName>
    </recommendedName>
</protein>
<dbReference type="GO" id="GO:0003676">
    <property type="term" value="F:nucleic acid binding"/>
    <property type="evidence" value="ECO:0007669"/>
    <property type="project" value="InterPro"/>
</dbReference>
<dbReference type="InterPro" id="IPR036397">
    <property type="entry name" value="RNaseH_sf"/>
</dbReference>
<dbReference type="Pfam" id="PF01612">
    <property type="entry name" value="DNA_pol_A_exo1"/>
    <property type="match status" value="1"/>
</dbReference>
<evidence type="ECO:0000256" key="2">
    <source>
        <dbReference type="SAM" id="Phobius"/>
    </source>
</evidence>
<evidence type="ECO:0000313" key="5">
    <source>
        <dbReference type="Proteomes" id="UP000290189"/>
    </source>
</evidence>
<dbReference type="Proteomes" id="UP000290189">
    <property type="component" value="Unassembled WGS sequence"/>
</dbReference>
<dbReference type="EMBL" id="OVEO01000003">
    <property type="protein sequence ID" value="SPQ94775.1"/>
    <property type="molecule type" value="Genomic_DNA"/>
</dbReference>
<dbReference type="GO" id="GO:0006139">
    <property type="term" value="P:nucleobase-containing compound metabolic process"/>
    <property type="evidence" value="ECO:0007669"/>
    <property type="project" value="InterPro"/>
</dbReference>
<reference evidence="4 5" key="1">
    <citation type="submission" date="2018-03" db="EMBL/GenBank/DDBJ databases">
        <authorList>
            <person name="Fogelqvist J."/>
        </authorList>
    </citation>
    <scope>NUCLEOTIDE SEQUENCE [LARGE SCALE GENOMIC DNA]</scope>
</reference>
<gene>
    <name evidence="4" type="ORF">PLBR_LOCUS1990</name>
</gene>
<keyword evidence="2" id="KW-0472">Membrane</keyword>
<dbReference type="CDD" id="cd06141">
    <property type="entry name" value="WRN_exo"/>
    <property type="match status" value="1"/>
</dbReference>
<sequence>MDLPCNFPVAIVQLPLGQPVDTRPNPAVRLQQTCRDTDRWATFLIRYGDAECGARFQRAKSPYAKQAGSDFVGMRASAGIVAGVTVVVVLLSWCQSAPAAEFRDPGPYVIAVTYGIALVVAVVLLALQEFLLRCRLNSHPDGQSDAVFRSTTLAGEGTPTSTAGVIVSDGLWPAPYDVIQWTGPHAVEFCTALATRTKQNPFVAAHAIHLLSRGHLQTIDMLEQLACSGERANAIAMLIAKMIHGAAPETSVTWSPSRKVSGDILDDRHGLLAWMLQRVYPPAFVFLGHHLNRVLPSRKSQIRHWIEVFYKEDSLPLGARLDGVASVAKQAPVDSLLEIAVNNLVDDGHRGYARLICSEIQAQSRWMVGMNILTGRMKLGAKMHQIFVDSDEFLDLAENALKKHEYVGVDTETKPAHRKGVRHPVAIVQIATERSVFVFDLLVKDTRLRRRMMAVVADVLSNKDIVKLGVAVKGDIVGLAKCYKPFDIGAASVVDLNDIFMDLYPGATAKSLRRLVVFCFGMRLGKAQQMSDWSARPLSQVQLHYACLDAYVAIPVARRLIAMGEGSDAPFLQCLRAYAVDYARPVPPPSSRSADTTAGAPEPPPAQPTPAGDSDPAIKSS</sequence>
<organism evidence="4 5">
    <name type="scientific">Plasmodiophora brassicae</name>
    <name type="common">Clubroot disease agent</name>
    <dbReference type="NCBI Taxonomy" id="37360"/>
    <lineage>
        <taxon>Eukaryota</taxon>
        <taxon>Sar</taxon>
        <taxon>Rhizaria</taxon>
        <taxon>Endomyxa</taxon>
        <taxon>Phytomyxea</taxon>
        <taxon>Plasmodiophorida</taxon>
        <taxon>Plasmodiophoridae</taxon>
        <taxon>Plasmodiophora</taxon>
    </lineage>
</organism>
<dbReference type="Gene3D" id="3.30.420.10">
    <property type="entry name" value="Ribonuclease H-like superfamily/Ribonuclease H"/>
    <property type="match status" value="1"/>
</dbReference>
<feature type="transmembrane region" description="Helical" evidence="2">
    <location>
        <begin position="106"/>
        <end position="127"/>
    </location>
</feature>
<dbReference type="InterPro" id="IPR052408">
    <property type="entry name" value="Exonuclease_MUT-7-like"/>
</dbReference>
<feature type="compositionally biased region" description="Low complexity" evidence="1">
    <location>
        <begin position="591"/>
        <end position="600"/>
    </location>
</feature>
<feature type="domain" description="3'-5' exonuclease" evidence="3">
    <location>
        <begin position="385"/>
        <end position="565"/>
    </location>
</feature>
<dbReference type="InterPro" id="IPR012337">
    <property type="entry name" value="RNaseH-like_sf"/>
</dbReference>
<evidence type="ECO:0000313" key="4">
    <source>
        <dbReference type="EMBL" id="SPQ94775.1"/>
    </source>
</evidence>
<dbReference type="PANTHER" id="PTHR47765">
    <property type="entry name" value="3'-5' EXONUCLEASE DOMAIN-CONTAINING PROTEIN"/>
    <property type="match status" value="1"/>
</dbReference>
<geneLocation type="mitochondrion" evidence="4"/>
<dbReference type="GO" id="GO:0008408">
    <property type="term" value="F:3'-5' exonuclease activity"/>
    <property type="evidence" value="ECO:0007669"/>
    <property type="project" value="InterPro"/>
</dbReference>
<feature type="transmembrane region" description="Helical" evidence="2">
    <location>
        <begin position="72"/>
        <end position="94"/>
    </location>
</feature>
<keyword evidence="2" id="KW-1133">Transmembrane helix</keyword>
<evidence type="ECO:0000256" key="1">
    <source>
        <dbReference type="SAM" id="MobiDB-lite"/>
    </source>
</evidence>